<sequence>MVDCFTCNIRLVGDEALNRIVVGGFAFNSYKTNAIFLNQIDMDKSNIIPYLPEGLLVKAWHWKDQVTGPKFIPETESNCPADQ</sequence>
<protein>
    <submittedName>
        <fullName evidence="1">Uncharacterized protein</fullName>
    </submittedName>
</protein>
<dbReference type="EMBL" id="FZQP02006555">
    <property type="protein sequence ID" value="VVD03067.1"/>
    <property type="molecule type" value="Genomic_DNA"/>
</dbReference>
<evidence type="ECO:0000313" key="1">
    <source>
        <dbReference type="EMBL" id="VVD03067.1"/>
    </source>
</evidence>
<dbReference type="Proteomes" id="UP000324832">
    <property type="component" value="Unassembled WGS sequence"/>
</dbReference>
<proteinExistence type="predicted"/>
<dbReference type="AlphaFoldDB" id="A0A5E4QYF7"/>
<reference evidence="1 2" key="1">
    <citation type="submission" date="2017-07" db="EMBL/GenBank/DDBJ databases">
        <authorList>
            <person name="Talla V."/>
            <person name="Backstrom N."/>
        </authorList>
    </citation>
    <scope>NUCLEOTIDE SEQUENCE [LARGE SCALE GENOMIC DNA]</scope>
</reference>
<gene>
    <name evidence="1" type="ORF">LSINAPIS_LOCUS13138</name>
</gene>
<accession>A0A5E4QYF7</accession>
<organism evidence="1 2">
    <name type="scientific">Leptidea sinapis</name>
    <dbReference type="NCBI Taxonomy" id="189913"/>
    <lineage>
        <taxon>Eukaryota</taxon>
        <taxon>Metazoa</taxon>
        <taxon>Ecdysozoa</taxon>
        <taxon>Arthropoda</taxon>
        <taxon>Hexapoda</taxon>
        <taxon>Insecta</taxon>
        <taxon>Pterygota</taxon>
        <taxon>Neoptera</taxon>
        <taxon>Endopterygota</taxon>
        <taxon>Lepidoptera</taxon>
        <taxon>Glossata</taxon>
        <taxon>Ditrysia</taxon>
        <taxon>Papilionoidea</taxon>
        <taxon>Pieridae</taxon>
        <taxon>Dismorphiinae</taxon>
        <taxon>Leptidea</taxon>
    </lineage>
</organism>
<name>A0A5E4QYF7_9NEOP</name>
<keyword evidence="2" id="KW-1185">Reference proteome</keyword>
<evidence type="ECO:0000313" key="2">
    <source>
        <dbReference type="Proteomes" id="UP000324832"/>
    </source>
</evidence>